<dbReference type="PANTHER" id="PTHR43547">
    <property type="entry name" value="TWO-COMPONENT HISTIDINE KINASE"/>
    <property type="match status" value="1"/>
</dbReference>
<reference evidence="8 9" key="1">
    <citation type="submission" date="2019-04" db="EMBL/GenBank/DDBJ databases">
        <title>Microbes associate with the intestines of laboratory mice.</title>
        <authorList>
            <person name="Navarre W."/>
            <person name="Wong E."/>
            <person name="Huang K."/>
            <person name="Tropini C."/>
            <person name="Ng K."/>
            <person name="Yu B."/>
        </authorList>
    </citation>
    <scope>NUCLEOTIDE SEQUENCE [LARGE SCALE GENOMIC DNA]</scope>
    <source>
        <strain evidence="8 9">NM22_B1</strain>
    </source>
</reference>
<organism evidence="8 9">
    <name type="scientific">Phocaeicola sartorii</name>
    <dbReference type="NCBI Taxonomy" id="671267"/>
    <lineage>
        <taxon>Bacteria</taxon>
        <taxon>Pseudomonadati</taxon>
        <taxon>Bacteroidota</taxon>
        <taxon>Bacteroidia</taxon>
        <taxon>Bacteroidales</taxon>
        <taxon>Bacteroidaceae</taxon>
        <taxon>Phocaeicola</taxon>
    </lineage>
</organism>
<evidence type="ECO:0000313" key="8">
    <source>
        <dbReference type="EMBL" id="TGY69389.1"/>
    </source>
</evidence>
<dbReference type="PRINTS" id="PR00344">
    <property type="entry name" value="BCTRLSENSOR"/>
</dbReference>
<sequence length="455" mass="51442">MRKVIYIAIIAAIAMFCLQGLWIGNMYRAYVTQTIGTIENVMSVSIGKEIAFRRHASPYEDPEHPKIVYKAADDMTPEERSRLKGDTLDLDMMTRQHIGSNLAEMIMQFSQDDFIKKGKFVLLSKLDSIFRKELGRTEVAADCCILLCGKDTVTVINSFGVLPDERWAKSTRLFPIGTKSLQFIQVKADIALSPFLREMILILMSSILLVVITLWCVIYLVVLVRKKDKLFKQREASVNGTVHDLKAPLNSVITLMGYLKKKLPDVSLQKIVADTAAQTRNLVNDIEALLITARQDKQKIILQKTETDLLQLIEHARESISIQYVGKPHKITLESDFNEAKLRLDPLYVTNVIRNLLENALKYSNGGVSIVIKVGKEKNEVVLSVEDNGWGIERKYQKKIFTQFFQVPREEVVHQHGYGVGLAYTKYIMEAHGGSISVESEPGKGSTFICRFPVK</sequence>
<feature type="domain" description="Histidine kinase" evidence="7">
    <location>
        <begin position="240"/>
        <end position="455"/>
    </location>
</feature>
<keyword evidence="6" id="KW-1133">Transmembrane helix</keyword>
<evidence type="ECO:0000259" key="7">
    <source>
        <dbReference type="PROSITE" id="PS50109"/>
    </source>
</evidence>
<evidence type="ECO:0000256" key="3">
    <source>
        <dbReference type="ARBA" id="ARBA00022553"/>
    </source>
</evidence>
<evidence type="ECO:0000256" key="2">
    <source>
        <dbReference type="ARBA" id="ARBA00012438"/>
    </source>
</evidence>
<evidence type="ECO:0000256" key="4">
    <source>
        <dbReference type="ARBA" id="ARBA00022679"/>
    </source>
</evidence>
<feature type="transmembrane region" description="Helical" evidence="6">
    <location>
        <begin position="5"/>
        <end position="24"/>
    </location>
</feature>
<dbReference type="InterPro" id="IPR036890">
    <property type="entry name" value="HATPase_C_sf"/>
</dbReference>
<protein>
    <recommendedName>
        <fullName evidence="2">histidine kinase</fullName>
        <ecNumber evidence="2">2.7.13.3</ecNumber>
    </recommendedName>
</protein>
<keyword evidence="3" id="KW-0597">Phosphoprotein</keyword>
<keyword evidence="6" id="KW-0812">Transmembrane</keyword>
<dbReference type="GO" id="GO:0000155">
    <property type="term" value="F:phosphorelay sensor kinase activity"/>
    <property type="evidence" value="ECO:0007669"/>
    <property type="project" value="InterPro"/>
</dbReference>
<evidence type="ECO:0000256" key="6">
    <source>
        <dbReference type="SAM" id="Phobius"/>
    </source>
</evidence>
<dbReference type="AlphaFoldDB" id="A0A4V3RT14"/>
<dbReference type="RefSeq" id="WP_135952052.1">
    <property type="nucleotide sequence ID" value="NZ_CAOOJZ010000055.1"/>
</dbReference>
<keyword evidence="6" id="KW-0472">Membrane</keyword>
<dbReference type="InterPro" id="IPR003594">
    <property type="entry name" value="HATPase_dom"/>
</dbReference>
<dbReference type="Proteomes" id="UP000310760">
    <property type="component" value="Unassembled WGS sequence"/>
</dbReference>
<evidence type="ECO:0000256" key="5">
    <source>
        <dbReference type="ARBA" id="ARBA00022777"/>
    </source>
</evidence>
<dbReference type="EMBL" id="SRYJ01000029">
    <property type="protein sequence ID" value="TGY69389.1"/>
    <property type="molecule type" value="Genomic_DNA"/>
</dbReference>
<dbReference type="FunFam" id="3.30.565.10:FF:000006">
    <property type="entry name" value="Sensor histidine kinase WalK"/>
    <property type="match status" value="1"/>
</dbReference>
<keyword evidence="4" id="KW-0808">Transferase</keyword>
<accession>A0A4V3RT14</accession>
<dbReference type="Gene3D" id="3.30.565.10">
    <property type="entry name" value="Histidine kinase-like ATPase, C-terminal domain"/>
    <property type="match status" value="1"/>
</dbReference>
<dbReference type="SUPFAM" id="SSF55874">
    <property type="entry name" value="ATPase domain of HSP90 chaperone/DNA topoisomerase II/histidine kinase"/>
    <property type="match status" value="1"/>
</dbReference>
<proteinExistence type="predicted"/>
<dbReference type="InterPro" id="IPR005467">
    <property type="entry name" value="His_kinase_dom"/>
</dbReference>
<dbReference type="SMART" id="SM00387">
    <property type="entry name" value="HATPase_c"/>
    <property type="match status" value="1"/>
</dbReference>
<comment type="catalytic activity">
    <reaction evidence="1">
        <text>ATP + protein L-histidine = ADP + protein N-phospho-L-histidine.</text>
        <dbReference type="EC" id="2.7.13.3"/>
    </reaction>
</comment>
<keyword evidence="5 8" id="KW-0418">Kinase</keyword>
<evidence type="ECO:0000256" key="1">
    <source>
        <dbReference type="ARBA" id="ARBA00000085"/>
    </source>
</evidence>
<dbReference type="SUPFAM" id="SSF47384">
    <property type="entry name" value="Homodimeric domain of signal transducing histidine kinase"/>
    <property type="match status" value="1"/>
</dbReference>
<evidence type="ECO:0000313" key="9">
    <source>
        <dbReference type="Proteomes" id="UP000310760"/>
    </source>
</evidence>
<dbReference type="Pfam" id="PF02518">
    <property type="entry name" value="HATPase_c"/>
    <property type="match status" value="1"/>
</dbReference>
<comment type="caution">
    <text evidence="8">The sequence shown here is derived from an EMBL/GenBank/DDBJ whole genome shotgun (WGS) entry which is preliminary data.</text>
</comment>
<dbReference type="EC" id="2.7.13.3" evidence="2"/>
<name>A0A4V3RT14_9BACT</name>
<dbReference type="PROSITE" id="PS50109">
    <property type="entry name" value="HIS_KIN"/>
    <property type="match status" value="1"/>
</dbReference>
<gene>
    <name evidence="8" type="ORF">E5339_13305</name>
</gene>
<dbReference type="PANTHER" id="PTHR43547:SF2">
    <property type="entry name" value="HYBRID SIGNAL TRANSDUCTION HISTIDINE KINASE C"/>
    <property type="match status" value="1"/>
</dbReference>
<dbReference type="CDD" id="cd00075">
    <property type="entry name" value="HATPase"/>
    <property type="match status" value="1"/>
</dbReference>
<dbReference type="InterPro" id="IPR004358">
    <property type="entry name" value="Sig_transdc_His_kin-like_C"/>
</dbReference>
<feature type="transmembrane region" description="Helical" evidence="6">
    <location>
        <begin position="199"/>
        <end position="224"/>
    </location>
</feature>
<dbReference type="InterPro" id="IPR036097">
    <property type="entry name" value="HisK_dim/P_sf"/>
</dbReference>